<feature type="chain" id="PRO_5003836141" evidence="2">
    <location>
        <begin position="19"/>
        <end position="269"/>
    </location>
</feature>
<reference evidence="3 4" key="1">
    <citation type="journal article" date="2012" name="Genome Biol.">
        <title>Genome and low-iron response of an oceanic diatom adapted to chronic iron limitation.</title>
        <authorList>
            <person name="Lommer M."/>
            <person name="Specht M."/>
            <person name="Roy A.S."/>
            <person name="Kraemer L."/>
            <person name="Andreson R."/>
            <person name="Gutowska M.A."/>
            <person name="Wolf J."/>
            <person name="Bergner S.V."/>
            <person name="Schilhabel M.B."/>
            <person name="Klostermeier U.C."/>
            <person name="Beiko R.G."/>
            <person name="Rosenstiel P."/>
            <person name="Hippler M."/>
            <person name="Laroche J."/>
        </authorList>
    </citation>
    <scope>NUCLEOTIDE SEQUENCE [LARGE SCALE GENOMIC DNA]</scope>
    <source>
        <strain evidence="3 4">CCMP1005</strain>
    </source>
</reference>
<comment type="caution">
    <text evidence="3">The sequence shown here is derived from an EMBL/GenBank/DDBJ whole genome shotgun (WGS) entry which is preliminary data.</text>
</comment>
<dbReference type="EMBL" id="AGNL01044485">
    <property type="protein sequence ID" value="EJK49733.1"/>
    <property type="molecule type" value="Genomic_DNA"/>
</dbReference>
<evidence type="ECO:0000313" key="4">
    <source>
        <dbReference type="Proteomes" id="UP000266841"/>
    </source>
</evidence>
<evidence type="ECO:0000313" key="3">
    <source>
        <dbReference type="EMBL" id="EJK49733.1"/>
    </source>
</evidence>
<keyword evidence="4" id="KW-1185">Reference proteome</keyword>
<evidence type="ECO:0000256" key="2">
    <source>
        <dbReference type="SAM" id="SignalP"/>
    </source>
</evidence>
<feature type="compositionally biased region" description="Basic and acidic residues" evidence="1">
    <location>
        <begin position="235"/>
        <end position="245"/>
    </location>
</feature>
<dbReference type="Proteomes" id="UP000266841">
    <property type="component" value="Unassembled WGS sequence"/>
</dbReference>
<gene>
    <name evidence="3" type="ORF">THAOC_31357</name>
</gene>
<keyword evidence="2" id="KW-0732">Signal</keyword>
<protein>
    <submittedName>
        <fullName evidence="3">Uncharacterized protein</fullName>
    </submittedName>
</protein>
<feature type="signal peptide" evidence="2">
    <location>
        <begin position="1"/>
        <end position="18"/>
    </location>
</feature>
<dbReference type="AlphaFoldDB" id="K0R8D7"/>
<organism evidence="3 4">
    <name type="scientific">Thalassiosira oceanica</name>
    <name type="common">Marine diatom</name>
    <dbReference type="NCBI Taxonomy" id="159749"/>
    <lineage>
        <taxon>Eukaryota</taxon>
        <taxon>Sar</taxon>
        <taxon>Stramenopiles</taxon>
        <taxon>Ochrophyta</taxon>
        <taxon>Bacillariophyta</taxon>
        <taxon>Coscinodiscophyceae</taxon>
        <taxon>Thalassiosirophycidae</taxon>
        <taxon>Thalassiosirales</taxon>
        <taxon>Thalassiosiraceae</taxon>
        <taxon>Thalassiosira</taxon>
    </lineage>
</organism>
<name>K0R8D7_THAOC</name>
<sequence length="269" mass="29513">MIRHVAFLAVLQVPSIDAFIYHLVATRPDSARPIHFDDFGDLVTSSDDDGRLPLPLSAGDVKNGSSSPDETHYRSFERLESVLLDLYGPAISSETSLRLAADGFAGDLEVVHFAKGLVSREERISTALIEDFGWKAMDAHRARVGIVGLLSAVGEGGLDPGADPRIDAGGKDRFQSTRRYQLLPPSSASNERDEDDGHELSITTPAAETEDSMDSEAPPENKTRASWKSVLRPPPHTEDNADRRTYRTLYEELDALWTYMTVQQASSVS</sequence>
<proteinExistence type="predicted"/>
<accession>K0R8D7</accession>
<feature type="region of interest" description="Disordered" evidence="1">
    <location>
        <begin position="204"/>
        <end position="245"/>
    </location>
</feature>
<evidence type="ECO:0000256" key="1">
    <source>
        <dbReference type="SAM" id="MobiDB-lite"/>
    </source>
</evidence>
<feature type="non-terminal residue" evidence="3">
    <location>
        <position position="269"/>
    </location>
</feature>